<protein>
    <submittedName>
        <fullName evidence="4">Uncharacterized protein</fullName>
    </submittedName>
</protein>
<dbReference type="Proteomes" id="UP000294682">
    <property type="component" value="Unassembled WGS sequence"/>
</dbReference>
<feature type="chain" id="PRO_5040784434" evidence="3">
    <location>
        <begin position="24"/>
        <end position="389"/>
    </location>
</feature>
<keyword evidence="2" id="KW-0472">Membrane</keyword>
<keyword evidence="2" id="KW-0812">Transmembrane</keyword>
<keyword evidence="5" id="KW-1185">Reference proteome</keyword>
<evidence type="ECO:0000256" key="2">
    <source>
        <dbReference type="SAM" id="Phobius"/>
    </source>
</evidence>
<dbReference type="EMBL" id="SLUK01000001">
    <property type="protein sequence ID" value="TCL45103.1"/>
    <property type="molecule type" value="Genomic_DNA"/>
</dbReference>
<feature type="transmembrane region" description="Helical" evidence="2">
    <location>
        <begin position="364"/>
        <end position="384"/>
    </location>
</feature>
<dbReference type="RefSeq" id="WP_132083409.1">
    <property type="nucleotide sequence ID" value="NZ_SLUK01000001.1"/>
</dbReference>
<evidence type="ECO:0000313" key="5">
    <source>
        <dbReference type="Proteomes" id="UP000294682"/>
    </source>
</evidence>
<keyword evidence="3" id="KW-0732">Signal</keyword>
<keyword evidence="2" id="KW-1133">Transmembrane helix</keyword>
<gene>
    <name evidence="4" type="ORF">EDD78_10181</name>
</gene>
<evidence type="ECO:0000313" key="4">
    <source>
        <dbReference type="EMBL" id="TCL45103.1"/>
    </source>
</evidence>
<accession>A0A9X8ULG2</accession>
<sequence length="389" mass="42683">MKKVLSTVLAATMIMGTASIAFAGTIQKKSGSTHGYSLTVSKDDDNSTFEDGAPFLVTYGPDNAGTDEDTAGNKAEIVIEPYADAVNNVYQRISDIKAHVNTRNVTASVKKNDGIEYKDVNDNNKQYNAPVLTLKGNAGVRNFEFEDYEVELDITIGDAKFDQTSKKLVKGVENEKDITVTVRHDEAAAYSRIQEFQEDTNYTNNKNNGVVYNFDEVIGEESRIRANDYVDVYFKGNYGTDYENMRLVDDDISEIVEFFGDVDVDCYDFVATPKFASNVKVVIDADESSVLYEYNKKTGDVTRVDAEYESNGWAFETKTLGTYIVAEEEYEEGNVSKDESSSSEDEKEPTDSDKQNPGTGANDMVGAAAAMAVVSLVAAGAISLKKASK</sequence>
<feature type="region of interest" description="Disordered" evidence="1">
    <location>
        <begin position="331"/>
        <end position="363"/>
    </location>
</feature>
<feature type="signal peptide" evidence="3">
    <location>
        <begin position="1"/>
        <end position="23"/>
    </location>
</feature>
<proteinExistence type="predicted"/>
<name>A0A9X8ULG2_9FIRM</name>
<organism evidence="4 5">
    <name type="scientific">Harryflintia acetispora</name>
    <dbReference type="NCBI Taxonomy" id="1849041"/>
    <lineage>
        <taxon>Bacteria</taxon>
        <taxon>Bacillati</taxon>
        <taxon>Bacillota</taxon>
        <taxon>Clostridia</taxon>
        <taxon>Eubacteriales</taxon>
        <taxon>Oscillospiraceae</taxon>
        <taxon>Harryflintia</taxon>
    </lineage>
</organism>
<dbReference type="AlphaFoldDB" id="A0A9X8ULG2"/>
<evidence type="ECO:0000256" key="3">
    <source>
        <dbReference type="SAM" id="SignalP"/>
    </source>
</evidence>
<comment type="caution">
    <text evidence="4">The sequence shown here is derived from an EMBL/GenBank/DDBJ whole genome shotgun (WGS) entry which is preliminary data.</text>
</comment>
<evidence type="ECO:0000256" key="1">
    <source>
        <dbReference type="SAM" id="MobiDB-lite"/>
    </source>
</evidence>
<reference evidence="4 5" key="1">
    <citation type="submission" date="2019-03" db="EMBL/GenBank/DDBJ databases">
        <title>Genomic Encyclopedia of Type Strains, Phase IV (KMG-IV): sequencing the most valuable type-strain genomes for metagenomic binning, comparative biology and taxonomic classification.</title>
        <authorList>
            <person name="Goeker M."/>
        </authorList>
    </citation>
    <scope>NUCLEOTIDE SEQUENCE [LARGE SCALE GENOMIC DNA]</scope>
    <source>
        <strain evidence="4 5">DSM 100433</strain>
    </source>
</reference>